<dbReference type="PANTHER" id="PTHR45945:SF3">
    <property type="entry name" value="REGULATOR OF G-PROTEIN SIGNALING LOCO"/>
    <property type="match status" value="1"/>
</dbReference>
<sequence length="714" mass="80159">MLKTRRLLLHKNSSGYGFELGSELPYVVSRVKPHSLAELKHIRCGDILLSVNGIDVSRLSHQQLLSLIESSSSPIELEFLPIHDELQVPGCAELSSRSVIEIPNPCTSGGMVLPEDKLAAIVQYVGKLSIAHQIVISQTNLTRKLLPLKQKADQKQIEGIKLTNIALFEAIYDRLLIRFTSKILRYSGSDLIDATVLDDDRRFFYMIMRAPDFRCPADGGSGGTSFSCFLFRCLPPSLLGHRSHTDIVNQFQLTCHRDRLTGVCAEFPRNAETVVRILRHIIDLPMKGFANLMETPANQCRSKFVAMQAASTCGFRQRNTRLIAGRDSFSDVGVTTPQLPVVTPTFKRPATVSRTSASHILHKLSRAACRLRERWFDRRGSVVQEASPYAARTSRLVHRASLPSPTSQKQLRTSFLHSASLDGLQEYTEDHEMASVASTTDLGRGNYDPPSLDFDYFLSDPAAIRSFRAFLSSEYSSEHLDFWLSARDWRATFSNSQTCNSAAKTIFNTFIDPNSSCAVNIDQDAVKQASNQLSCPHVDMFAQAERQVYQIMKMDPFPRFRDSQFYRDFLTSLRQQSSEGKENFSPTTDMVTTSCVPKNRSTGRVTGRLSTPNCATVISTPTCRMSLDNMITEDSTPVPRLRSACRSWSTRTKKKRKSTHVSYGIAPTYGDKRRQSWCEHAGVSQCLLSGEVHHHHHRQHDISVQHQCFTAVQP</sequence>
<dbReference type="Gene3D" id="2.30.42.10">
    <property type="match status" value="1"/>
</dbReference>
<dbReference type="GO" id="GO:0005634">
    <property type="term" value="C:nucleus"/>
    <property type="evidence" value="ECO:0007669"/>
    <property type="project" value="TreeGrafter"/>
</dbReference>
<dbReference type="PRINTS" id="PR01301">
    <property type="entry name" value="RGSPROTEIN"/>
</dbReference>
<dbReference type="GeneID" id="20327080"/>
<dbReference type="CTD" id="20327080"/>
<keyword evidence="5" id="KW-1185">Reference proteome</keyword>
<evidence type="ECO:0000256" key="1">
    <source>
        <dbReference type="SAM" id="MobiDB-lite"/>
    </source>
</evidence>
<dbReference type="SMART" id="SM00228">
    <property type="entry name" value="PDZ"/>
    <property type="match status" value="1"/>
</dbReference>
<accession>A0A075A7Z7</accession>
<organism evidence="4 5">
    <name type="scientific">Opisthorchis viverrini</name>
    <name type="common">Southeast Asian liver fluke</name>
    <dbReference type="NCBI Taxonomy" id="6198"/>
    <lineage>
        <taxon>Eukaryota</taxon>
        <taxon>Metazoa</taxon>
        <taxon>Spiralia</taxon>
        <taxon>Lophotrochozoa</taxon>
        <taxon>Platyhelminthes</taxon>
        <taxon>Trematoda</taxon>
        <taxon>Digenea</taxon>
        <taxon>Opisthorchiida</taxon>
        <taxon>Opisthorchiata</taxon>
        <taxon>Opisthorchiidae</taxon>
        <taxon>Opisthorchis</taxon>
    </lineage>
</organism>
<dbReference type="Pfam" id="PF00615">
    <property type="entry name" value="RGS"/>
    <property type="match status" value="1"/>
</dbReference>
<dbReference type="InterPro" id="IPR016137">
    <property type="entry name" value="RGS"/>
</dbReference>
<dbReference type="SUPFAM" id="SSF48097">
    <property type="entry name" value="Regulator of G-protein signaling, RGS"/>
    <property type="match status" value="1"/>
</dbReference>
<dbReference type="KEGG" id="ovi:T265_12912"/>
<dbReference type="AlphaFoldDB" id="A0A075A7Z7"/>
<feature type="domain" description="RGS" evidence="3">
    <location>
        <begin position="453"/>
        <end position="570"/>
    </location>
</feature>
<evidence type="ECO:0000313" key="5">
    <source>
        <dbReference type="Proteomes" id="UP000054324"/>
    </source>
</evidence>
<gene>
    <name evidence="4" type="ORF">T265_12912</name>
</gene>
<dbReference type="SMART" id="SM00315">
    <property type="entry name" value="RGS"/>
    <property type="match status" value="1"/>
</dbReference>
<proteinExistence type="predicted"/>
<reference evidence="4 5" key="1">
    <citation type="submission" date="2013-11" db="EMBL/GenBank/DDBJ databases">
        <title>Opisthorchis viverrini - life in the bile duct.</title>
        <authorList>
            <person name="Young N.D."/>
            <person name="Nagarajan N."/>
            <person name="Lin S.J."/>
            <person name="Korhonen P.K."/>
            <person name="Jex A.R."/>
            <person name="Hall R.S."/>
            <person name="Safavi-Hemami H."/>
            <person name="Kaewkong W."/>
            <person name="Bertrand D."/>
            <person name="Gao S."/>
            <person name="Seet Q."/>
            <person name="Wongkham S."/>
            <person name="Teh B.T."/>
            <person name="Wongkham C."/>
            <person name="Intapan P.M."/>
            <person name="Maleewong W."/>
            <person name="Yang X."/>
            <person name="Hu M."/>
            <person name="Wang Z."/>
            <person name="Hofmann A."/>
            <person name="Sternberg P.W."/>
            <person name="Tan P."/>
            <person name="Wang J."/>
            <person name="Gasser R.B."/>
        </authorList>
    </citation>
    <scope>NUCLEOTIDE SEQUENCE [LARGE SCALE GENOMIC DNA]</scope>
</reference>
<dbReference type="PANTHER" id="PTHR45945">
    <property type="entry name" value="REGULATOR OF G-PROTEIN SIGNALING LOCO"/>
    <property type="match status" value="1"/>
</dbReference>
<dbReference type="STRING" id="6198.A0A075A7Z7"/>
<dbReference type="InterPro" id="IPR036305">
    <property type="entry name" value="RGS_sf"/>
</dbReference>
<dbReference type="PROSITE" id="PS50106">
    <property type="entry name" value="PDZ"/>
    <property type="match status" value="1"/>
</dbReference>
<evidence type="ECO:0008006" key="6">
    <source>
        <dbReference type="Google" id="ProtNLM"/>
    </source>
</evidence>
<dbReference type="GO" id="GO:0008277">
    <property type="term" value="P:regulation of G protein-coupled receptor signaling pathway"/>
    <property type="evidence" value="ECO:0007669"/>
    <property type="project" value="TreeGrafter"/>
</dbReference>
<protein>
    <recommendedName>
        <fullName evidence="6">Regulator of G protein signaling domain protein</fullName>
    </recommendedName>
</protein>
<feature type="region of interest" description="Disordered" evidence="1">
    <location>
        <begin position="577"/>
        <end position="607"/>
    </location>
</feature>
<dbReference type="EMBL" id="KL596641">
    <property type="protein sequence ID" value="KER31810.1"/>
    <property type="molecule type" value="Genomic_DNA"/>
</dbReference>
<evidence type="ECO:0000259" key="3">
    <source>
        <dbReference type="PROSITE" id="PS50132"/>
    </source>
</evidence>
<dbReference type="Pfam" id="PF00595">
    <property type="entry name" value="PDZ"/>
    <property type="match status" value="1"/>
</dbReference>
<name>A0A075A7Z7_OPIVI</name>
<evidence type="ECO:0000313" key="4">
    <source>
        <dbReference type="EMBL" id="KER31810.1"/>
    </source>
</evidence>
<dbReference type="OrthoDB" id="268594at2759"/>
<feature type="domain" description="PDZ" evidence="2">
    <location>
        <begin position="6"/>
        <end position="83"/>
    </location>
</feature>
<dbReference type="RefSeq" id="XP_009164484.1">
    <property type="nucleotide sequence ID" value="XM_009166220.1"/>
</dbReference>
<evidence type="ECO:0000259" key="2">
    <source>
        <dbReference type="PROSITE" id="PS50106"/>
    </source>
</evidence>
<dbReference type="Gene3D" id="1.10.167.10">
    <property type="entry name" value="Regulator of G-protein Signalling 4, domain 2"/>
    <property type="match status" value="1"/>
</dbReference>
<dbReference type="InterPro" id="IPR001478">
    <property type="entry name" value="PDZ"/>
</dbReference>
<dbReference type="GO" id="GO:0005096">
    <property type="term" value="F:GTPase activator activity"/>
    <property type="evidence" value="ECO:0007669"/>
    <property type="project" value="InterPro"/>
</dbReference>
<dbReference type="PROSITE" id="PS50132">
    <property type="entry name" value="RGS"/>
    <property type="match status" value="1"/>
</dbReference>
<dbReference type="Proteomes" id="UP000054324">
    <property type="component" value="Unassembled WGS sequence"/>
</dbReference>
<dbReference type="GO" id="GO:0005737">
    <property type="term" value="C:cytoplasm"/>
    <property type="evidence" value="ECO:0007669"/>
    <property type="project" value="TreeGrafter"/>
</dbReference>
<dbReference type="GO" id="GO:0005886">
    <property type="term" value="C:plasma membrane"/>
    <property type="evidence" value="ECO:0007669"/>
    <property type="project" value="TreeGrafter"/>
</dbReference>
<dbReference type="InterPro" id="IPR044926">
    <property type="entry name" value="RGS_subdomain_2"/>
</dbReference>
<dbReference type="SUPFAM" id="SSF50156">
    <property type="entry name" value="PDZ domain-like"/>
    <property type="match status" value="1"/>
</dbReference>
<dbReference type="InterPro" id="IPR036034">
    <property type="entry name" value="PDZ_sf"/>
</dbReference>
<dbReference type="InterPro" id="IPR046995">
    <property type="entry name" value="RGS10/12/14-like"/>
</dbReference>